<keyword evidence="7" id="KW-0255">Endonuclease</keyword>
<protein>
    <submittedName>
        <fullName evidence="7">Restriction endonuclease subunit S</fullName>
    </submittedName>
</protein>
<dbReference type="Pfam" id="PF01420">
    <property type="entry name" value="Methylase_S"/>
    <property type="match status" value="2"/>
</dbReference>
<dbReference type="Proteomes" id="UP000286434">
    <property type="component" value="Unassembled WGS sequence"/>
</dbReference>
<dbReference type="InterPro" id="IPR044946">
    <property type="entry name" value="Restrct_endonuc_typeI_TRD_sf"/>
</dbReference>
<evidence type="ECO:0000256" key="1">
    <source>
        <dbReference type="ARBA" id="ARBA00010923"/>
    </source>
</evidence>
<evidence type="ECO:0000256" key="4">
    <source>
        <dbReference type="ARBA" id="ARBA00038652"/>
    </source>
</evidence>
<keyword evidence="3" id="KW-0238">DNA-binding</keyword>
<dbReference type="PANTHER" id="PTHR43140">
    <property type="entry name" value="TYPE-1 RESTRICTION ENZYME ECOKI SPECIFICITY PROTEIN"/>
    <property type="match status" value="1"/>
</dbReference>
<evidence type="ECO:0000256" key="5">
    <source>
        <dbReference type="SAM" id="Coils"/>
    </source>
</evidence>
<keyword evidence="7" id="KW-0378">Hydrolase</keyword>
<comment type="subunit">
    <text evidence="4">The methyltransferase is composed of M and S polypeptides.</text>
</comment>
<dbReference type="RefSeq" id="WP_128356765.1">
    <property type="nucleotide sequence ID" value="NZ_SBBW01000025.1"/>
</dbReference>
<dbReference type="Gene3D" id="3.90.220.20">
    <property type="entry name" value="DNA methylase specificity domains"/>
    <property type="match status" value="2"/>
</dbReference>
<dbReference type="GO" id="GO:0004519">
    <property type="term" value="F:endonuclease activity"/>
    <property type="evidence" value="ECO:0007669"/>
    <property type="project" value="UniProtKB-KW"/>
</dbReference>
<organism evidence="7 8">
    <name type="scientific">Anoxybacillus flavithermus</name>
    <dbReference type="NCBI Taxonomy" id="33934"/>
    <lineage>
        <taxon>Bacteria</taxon>
        <taxon>Bacillati</taxon>
        <taxon>Bacillota</taxon>
        <taxon>Bacilli</taxon>
        <taxon>Bacillales</taxon>
        <taxon>Anoxybacillaceae</taxon>
        <taxon>Anoxybacillus</taxon>
    </lineage>
</organism>
<dbReference type="PANTHER" id="PTHR43140:SF1">
    <property type="entry name" value="TYPE I RESTRICTION ENZYME ECOKI SPECIFICITY SUBUNIT"/>
    <property type="match status" value="1"/>
</dbReference>
<keyword evidence="2" id="KW-0680">Restriction system</keyword>
<dbReference type="InterPro" id="IPR000055">
    <property type="entry name" value="Restrct_endonuc_typeI_TRD"/>
</dbReference>
<evidence type="ECO:0000313" key="8">
    <source>
        <dbReference type="Proteomes" id="UP000286434"/>
    </source>
</evidence>
<evidence type="ECO:0000256" key="3">
    <source>
        <dbReference type="ARBA" id="ARBA00023125"/>
    </source>
</evidence>
<keyword evidence="5" id="KW-0175">Coiled coil</keyword>
<dbReference type="SUPFAM" id="SSF116734">
    <property type="entry name" value="DNA methylase specificity domain"/>
    <property type="match status" value="2"/>
</dbReference>
<comment type="similarity">
    <text evidence="1">Belongs to the type-I restriction system S methylase family.</text>
</comment>
<dbReference type="InterPro" id="IPR051212">
    <property type="entry name" value="Type-I_RE_S_subunit"/>
</dbReference>
<feature type="domain" description="Type I restriction modification DNA specificity" evidence="6">
    <location>
        <begin position="22"/>
        <end position="189"/>
    </location>
</feature>
<comment type="caution">
    <text evidence="7">The sequence shown here is derived from an EMBL/GenBank/DDBJ whole genome shotgun (WGS) entry which is preliminary data.</text>
</comment>
<gene>
    <name evidence="7" type="ORF">EA138_07845</name>
</gene>
<keyword evidence="7" id="KW-0540">Nuclease</keyword>
<evidence type="ECO:0000256" key="2">
    <source>
        <dbReference type="ARBA" id="ARBA00022747"/>
    </source>
</evidence>
<name>A0AAX1ZZF8_9BACL</name>
<dbReference type="GO" id="GO:0009307">
    <property type="term" value="P:DNA restriction-modification system"/>
    <property type="evidence" value="ECO:0007669"/>
    <property type="project" value="UniProtKB-KW"/>
</dbReference>
<sequence length="428" mass="48972">MNVKKYHSLKESGVEWIDKIPAHWELRRIGQLFKFRNEKVSDEEYMPLSVTKDGVVPQLENVAKTMHNENRKKVLKGDIVINSRSDRRGSSGLAMLDGSCSLINHVLEPRVELEGKYIHYLFKSVPFCDEYYRWGTGIVDDLWSTQKDRMSQIQIPFPPINEQKSIARFLDHKINSMAKLKKMLEEKINKLKEYRSSLITQAVTKGLDPNVPMKDSGIEWLGEVPGHWSVSKIKYLAHPTAVKVGTRFHGSYIGLENIESSTGKLIGSMNIAEITGEALLCRRSDVLYSKLRPYLKKCITAEKEYACTTELIILKPNMKVIPDFLKYLLISDKLTSYIDSTTYGAKMPRTNWDVIGNVLVYIPPLDEQSKIVSFIDDKLNLIDNLMNKLNRELHILDTYRSSLITAAVTGQIDVSDWKEAEEELETIL</sequence>
<dbReference type="GO" id="GO:0003677">
    <property type="term" value="F:DNA binding"/>
    <property type="evidence" value="ECO:0007669"/>
    <property type="project" value="UniProtKB-KW"/>
</dbReference>
<accession>A0AAX1ZZF8</accession>
<dbReference type="EMBL" id="SBBW01000025">
    <property type="protein sequence ID" value="RWU13369.1"/>
    <property type="molecule type" value="Genomic_DNA"/>
</dbReference>
<reference evidence="7 8" key="1">
    <citation type="submission" date="2019-01" db="EMBL/GenBank/DDBJ databases">
        <title>Anoxybacillus flavithermus in powdered infant formula.</title>
        <authorList>
            <person name="Rhee M.S."/>
            <person name="Choi I.-G."/>
            <person name="Cho T.J."/>
            <person name="Park B."/>
        </authorList>
    </citation>
    <scope>NUCLEOTIDE SEQUENCE [LARGE SCALE GENOMIC DNA]</scope>
    <source>
        <strain evidence="7 8">FHS-PPAM212</strain>
    </source>
</reference>
<proteinExistence type="inferred from homology"/>
<feature type="coiled-coil region" evidence="5">
    <location>
        <begin position="174"/>
        <end position="201"/>
    </location>
</feature>
<dbReference type="AlphaFoldDB" id="A0AAX1ZZF8"/>
<evidence type="ECO:0000313" key="7">
    <source>
        <dbReference type="EMBL" id="RWU13369.1"/>
    </source>
</evidence>
<feature type="domain" description="Type I restriction modification DNA specificity" evidence="6">
    <location>
        <begin position="301"/>
        <end position="393"/>
    </location>
</feature>
<evidence type="ECO:0000259" key="6">
    <source>
        <dbReference type="Pfam" id="PF01420"/>
    </source>
</evidence>